<protein>
    <submittedName>
        <fullName evidence="1">Uncharacterized protein</fullName>
    </submittedName>
</protein>
<reference evidence="1" key="1">
    <citation type="submission" date="2022-04" db="EMBL/GenBank/DDBJ databases">
        <title>Genome of the entomopathogenic fungus Entomophthora muscae.</title>
        <authorList>
            <person name="Elya C."/>
            <person name="Lovett B.R."/>
            <person name="Lee E."/>
            <person name="Macias A.M."/>
            <person name="Hajek A.E."/>
            <person name="De Bivort B.L."/>
            <person name="Kasson M.T."/>
            <person name="De Fine Licht H.H."/>
            <person name="Stajich J.E."/>
        </authorList>
    </citation>
    <scope>NUCLEOTIDE SEQUENCE</scope>
    <source>
        <strain evidence="1">Berkeley</strain>
    </source>
</reference>
<keyword evidence="2" id="KW-1185">Reference proteome</keyword>
<dbReference type="EMBL" id="QTSX02000740">
    <property type="protein sequence ID" value="KAJ9085895.1"/>
    <property type="molecule type" value="Genomic_DNA"/>
</dbReference>
<proteinExistence type="predicted"/>
<organism evidence="1 2">
    <name type="scientific">Entomophthora muscae</name>
    <dbReference type="NCBI Taxonomy" id="34485"/>
    <lineage>
        <taxon>Eukaryota</taxon>
        <taxon>Fungi</taxon>
        <taxon>Fungi incertae sedis</taxon>
        <taxon>Zoopagomycota</taxon>
        <taxon>Entomophthoromycotina</taxon>
        <taxon>Entomophthoromycetes</taxon>
        <taxon>Entomophthorales</taxon>
        <taxon>Entomophthoraceae</taxon>
        <taxon>Entomophthora</taxon>
    </lineage>
</organism>
<dbReference type="Proteomes" id="UP001165960">
    <property type="component" value="Unassembled WGS sequence"/>
</dbReference>
<evidence type="ECO:0000313" key="2">
    <source>
        <dbReference type="Proteomes" id="UP001165960"/>
    </source>
</evidence>
<evidence type="ECO:0000313" key="1">
    <source>
        <dbReference type="EMBL" id="KAJ9085895.1"/>
    </source>
</evidence>
<sequence length="147" mass="16242">MDDSKTANVQEHPKQEERVRVNAKKPQPKRDKWKHISKPGAPKPKPTQSTPAPSLPFTPTLNIPKPRERPKKQGNPISTPKSHMEDGTSQDFTHEEMVSFQMDKGVKGSQQNPSNSKAAHTQQDTNTAPKTTDSNSKPHTCGSGSQE</sequence>
<name>A0ACC2UGB5_9FUNG</name>
<comment type="caution">
    <text evidence="1">The sequence shown here is derived from an EMBL/GenBank/DDBJ whole genome shotgun (WGS) entry which is preliminary data.</text>
</comment>
<gene>
    <name evidence="1" type="ORF">DSO57_1009474</name>
</gene>
<accession>A0ACC2UGB5</accession>